<dbReference type="Proteomes" id="UP000292362">
    <property type="component" value="Unassembled WGS sequence"/>
</dbReference>
<protein>
    <submittedName>
        <fullName evidence="3">Subunit d of V-type proton ATPase</fullName>
    </submittedName>
</protein>
<comment type="caution">
    <text evidence="3">The sequence shown here is derived from an EMBL/GenBank/DDBJ whole genome shotgun (WGS) entry which is preliminary data.</text>
</comment>
<dbReference type="InterPro" id="IPR016727">
    <property type="entry name" value="ATPase_V0-cplx_dsu"/>
</dbReference>
<dbReference type="InterPro" id="IPR002843">
    <property type="entry name" value="ATPase_V0-cplx_csu/dsu"/>
</dbReference>
<dbReference type="InterPro" id="IPR044911">
    <property type="entry name" value="V-type_ATPase_csu/dsu_dom_3"/>
</dbReference>
<evidence type="ECO:0000313" key="3">
    <source>
        <dbReference type="EMBL" id="TBU02345.1"/>
    </source>
</evidence>
<dbReference type="GO" id="GO:0033179">
    <property type="term" value="C:proton-transporting V-type ATPase, V0 domain"/>
    <property type="evidence" value="ECO:0007669"/>
    <property type="project" value="InterPro"/>
</dbReference>
<dbReference type="VEuPathDB" id="MicrosporidiaDB:CWI37_0503p0020"/>
<dbReference type="Gene3D" id="1.10.132.50">
    <property type="entry name" value="ATP synthase (C/AC39) subunit, domain 3"/>
    <property type="match status" value="1"/>
</dbReference>
<sequence>MDSSYTNFEKYGSLIAEIHGKVSSMLQQSDYESLEQCETVEDMVVRLSHTSYASYLSEELQFNKKEFLKRLNKSFYNEFMYMYRNSENDLKLLLNYFIEVIKIQNFIFLLASKSEDPDLKCMEEIDMLGNFNELDAIKISADMSDVYKFCVESTFLKKYYDKVYIEKEFAKNDWQIIQSTFFKNHIENFYDQINNLDTMDYMKEILKYEGDRKIIELTINTLDSVDIVDKKRIDLYPTVCSFDRGSICKMSECTSMESIRDVLCGHPMYKKIVMYEDNDFMKNLFDLEIKNYLSSLSEFNDLSCTYCYFKLKEREIKNIMWIAECISHENKEGMKDVMVIEN</sequence>
<dbReference type="Pfam" id="PF01992">
    <property type="entry name" value="vATP-synt_AC39"/>
    <property type="match status" value="1"/>
</dbReference>
<dbReference type="InterPro" id="IPR036079">
    <property type="entry name" value="ATPase_csu/dsu_sf"/>
</dbReference>
<evidence type="ECO:0000256" key="2">
    <source>
        <dbReference type="ARBA" id="ARBA00023065"/>
    </source>
</evidence>
<evidence type="ECO:0000313" key="4">
    <source>
        <dbReference type="Proteomes" id="UP000292362"/>
    </source>
</evidence>
<dbReference type="SUPFAM" id="SSF103486">
    <property type="entry name" value="V-type ATP synthase subunit C"/>
    <property type="match status" value="1"/>
</dbReference>
<evidence type="ECO:0000256" key="1">
    <source>
        <dbReference type="ARBA" id="ARBA00022448"/>
    </source>
</evidence>
<keyword evidence="1" id="KW-0813">Transport</keyword>
<dbReference type="EMBL" id="PITJ01000503">
    <property type="protein sequence ID" value="TBU02345.1"/>
    <property type="molecule type" value="Genomic_DNA"/>
</dbReference>
<organism evidence="3 4">
    <name type="scientific">Hamiltosporidium tvaerminnensis</name>
    <dbReference type="NCBI Taxonomy" id="1176355"/>
    <lineage>
        <taxon>Eukaryota</taxon>
        <taxon>Fungi</taxon>
        <taxon>Fungi incertae sedis</taxon>
        <taxon>Microsporidia</taxon>
        <taxon>Dubosqiidae</taxon>
        <taxon>Hamiltosporidium</taxon>
    </lineage>
</organism>
<dbReference type="PANTHER" id="PTHR11028">
    <property type="entry name" value="VACUOLAR ATP SYNTHASE SUBUNIT AC39"/>
    <property type="match status" value="1"/>
</dbReference>
<proteinExistence type="predicted"/>
<name>A0A4Q9L5D0_9MICR</name>
<gene>
    <name evidence="3" type="ORF">CWI37_0503p0020</name>
</gene>
<dbReference type="GO" id="GO:0046961">
    <property type="term" value="F:proton-transporting ATPase activity, rotational mechanism"/>
    <property type="evidence" value="ECO:0007669"/>
    <property type="project" value="InterPro"/>
</dbReference>
<reference evidence="3 4" key="1">
    <citation type="submission" date="2017-12" db="EMBL/GenBank/DDBJ databases">
        <authorList>
            <person name="Pombert J.-F."/>
            <person name="Haag K.L."/>
            <person name="Ebert D."/>
        </authorList>
    </citation>
    <scope>NUCLEOTIDE SEQUENCE [LARGE SCALE GENOMIC DNA]</scope>
    <source>
        <strain evidence="3">FI-OER-3-3</strain>
    </source>
</reference>
<dbReference type="AlphaFoldDB" id="A0A4Q9L5D0"/>
<keyword evidence="2" id="KW-0406">Ion transport</keyword>
<accession>A0A4Q9L5D0</accession>